<keyword evidence="2" id="KW-1185">Reference proteome</keyword>
<sequence>MIVQSCAQRLEKLKTPSLLIIAQFRTITPPHPETAATVTSGFPHFAFPRFSLSSPPEAKTNTKWVSCAPTA</sequence>
<accession>A0A5B7JRY9</accession>
<dbReference type="AlphaFoldDB" id="A0A5B7JRY9"/>
<name>A0A5B7JRY9_PORTR</name>
<reference evidence="1 2" key="1">
    <citation type="submission" date="2019-05" db="EMBL/GenBank/DDBJ databases">
        <title>Another draft genome of Portunus trituberculatus and its Hox gene families provides insights of decapod evolution.</title>
        <authorList>
            <person name="Jeong J.-H."/>
            <person name="Song I."/>
            <person name="Kim S."/>
            <person name="Choi T."/>
            <person name="Kim D."/>
            <person name="Ryu S."/>
            <person name="Kim W."/>
        </authorList>
    </citation>
    <scope>NUCLEOTIDE SEQUENCE [LARGE SCALE GENOMIC DNA]</scope>
    <source>
        <tissue evidence="1">Muscle</tissue>
    </source>
</reference>
<protein>
    <submittedName>
        <fullName evidence="1">Uncharacterized protein</fullName>
    </submittedName>
</protein>
<evidence type="ECO:0000313" key="1">
    <source>
        <dbReference type="EMBL" id="MPC97116.1"/>
    </source>
</evidence>
<proteinExistence type="predicted"/>
<dbReference type="EMBL" id="VSRR010108672">
    <property type="protein sequence ID" value="MPC97116.1"/>
    <property type="molecule type" value="Genomic_DNA"/>
</dbReference>
<dbReference type="Proteomes" id="UP000324222">
    <property type="component" value="Unassembled WGS sequence"/>
</dbReference>
<organism evidence="1 2">
    <name type="scientific">Portunus trituberculatus</name>
    <name type="common">Swimming crab</name>
    <name type="synonym">Neptunus trituberculatus</name>
    <dbReference type="NCBI Taxonomy" id="210409"/>
    <lineage>
        <taxon>Eukaryota</taxon>
        <taxon>Metazoa</taxon>
        <taxon>Ecdysozoa</taxon>
        <taxon>Arthropoda</taxon>
        <taxon>Crustacea</taxon>
        <taxon>Multicrustacea</taxon>
        <taxon>Malacostraca</taxon>
        <taxon>Eumalacostraca</taxon>
        <taxon>Eucarida</taxon>
        <taxon>Decapoda</taxon>
        <taxon>Pleocyemata</taxon>
        <taxon>Brachyura</taxon>
        <taxon>Eubrachyura</taxon>
        <taxon>Portunoidea</taxon>
        <taxon>Portunidae</taxon>
        <taxon>Portuninae</taxon>
        <taxon>Portunus</taxon>
    </lineage>
</organism>
<comment type="caution">
    <text evidence="1">The sequence shown here is derived from an EMBL/GenBank/DDBJ whole genome shotgun (WGS) entry which is preliminary data.</text>
</comment>
<gene>
    <name evidence="1" type="ORF">E2C01_092409</name>
</gene>
<evidence type="ECO:0000313" key="2">
    <source>
        <dbReference type="Proteomes" id="UP000324222"/>
    </source>
</evidence>